<comment type="caution">
    <text evidence="1">The sequence shown here is derived from an EMBL/GenBank/DDBJ whole genome shotgun (WGS) entry which is preliminary data.</text>
</comment>
<accession>N4WA51</accession>
<dbReference type="eggNOG" id="ENOG5032WEC">
    <property type="taxonomic scope" value="Bacteria"/>
</dbReference>
<dbReference type="RefSeq" id="WP_003472363.1">
    <property type="nucleotide sequence ID" value="NZ_APML01000058.1"/>
</dbReference>
<gene>
    <name evidence="1" type="ORF">J416_12472</name>
</gene>
<organism evidence="1 2">
    <name type="scientific">Gracilibacillus halophilus YIM-C55.5</name>
    <dbReference type="NCBI Taxonomy" id="1308866"/>
    <lineage>
        <taxon>Bacteria</taxon>
        <taxon>Bacillati</taxon>
        <taxon>Bacillota</taxon>
        <taxon>Bacilli</taxon>
        <taxon>Bacillales</taxon>
        <taxon>Bacillaceae</taxon>
        <taxon>Gracilibacillus</taxon>
    </lineage>
</organism>
<sequence>MPIYTPLMFFILSFTLIAGCGENNYIYFSGESTHWNAEFKLKQSQDSKHGTYFLYYKDKSKKQTNVVININNGETIKTIKEMKHSKIQIPINCSGCYTKSEKSAIDVVIKWNGKEETIQLESNN</sequence>
<reference evidence="1 2" key="1">
    <citation type="submission" date="2013-03" db="EMBL/GenBank/DDBJ databases">
        <title>Draft genome sequence of Gracibacillus halophilus YIM-C55.5, a moderately halophilic and thermophilic organism from the Xiaochaidamu salt lake.</title>
        <authorList>
            <person name="Sugumar T."/>
            <person name="Polireddy D.R."/>
            <person name="Antony A."/>
            <person name="Madhava Y.R."/>
            <person name="Sivakumar N."/>
        </authorList>
    </citation>
    <scope>NUCLEOTIDE SEQUENCE [LARGE SCALE GENOMIC DNA]</scope>
    <source>
        <strain evidence="1 2">YIM-C55.5</strain>
    </source>
</reference>
<dbReference type="OrthoDB" id="2884500at2"/>
<dbReference type="Proteomes" id="UP000012283">
    <property type="component" value="Unassembled WGS sequence"/>
</dbReference>
<keyword evidence="1" id="KW-0449">Lipoprotein</keyword>
<dbReference type="STRING" id="1308866.J416_12472"/>
<dbReference type="PATRIC" id="fig|1308866.3.peg.2523"/>
<evidence type="ECO:0000313" key="1">
    <source>
        <dbReference type="EMBL" id="ENH96134.1"/>
    </source>
</evidence>
<dbReference type="AlphaFoldDB" id="N4WA51"/>
<dbReference type="EMBL" id="APML01000058">
    <property type="protein sequence ID" value="ENH96134.1"/>
    <property type="molecule type" value="Genomic_DNA"/>
</dbReference>
<protein>
    <submittedName>
        <fullName evidence="1">Putative lipoprotein</fullName>
    </submittedName>
</protein>
<name>N4WA51_9BACI</name>
<evidence type="ECO:0000313" key="2">
    <source>
        <dbReference type="Proteomes" id="UP000012283"/>
    </source>
</evidence>
<proteinExistence type="predicted"/>
<keyword evidence="2" id="KW-1185">Reference proteome</keyword>